<evidence type="ECO:0000256" key="4">
    <source>
        <dbReference type="ARBA" id="ARBA00022927"/>
    </source>
</evidence>
<dbReference type="AlphaFoldDB" id="A0A6G2BH21"/>
<dbReference type="InterPro" id="IPR006312">
    <property type="entry name" value="TatA/E"/>
</dbReference>
<comment type="function">
    <text evidence="8">Part of the twin-arginine translocation (Tat) system that transports large folded proteins containing a characteristic twin-arginine motif in their signal peptide across membranes. TatA could form the protein-conducting channel of the Tat system.</text>
</comment>
<keyword evidence="11" id="KW-1185">Reference proteome</keyword>
<dbReference type="GO" id="GO:0033281">
    <property type="term" value="C:TAT protein transport complex"/>
    <property type="evidence" value="ECO:0007669"/>
    <property type="project" value="UniProtKB-UniRule"/>
</dbReference>
<evidence type="ECO:0000313" key="11">
    <source>
        <dbReference type="Proteomes" id="UP000473014"/>
    </source>
</evidence>
<dbReference type="HAMAP" id="MF_00236">
    <property type="entry name" value="TatA_E"/>
    <property type="match status" value="1"/>
</dbReference>
<evidence type="ECO:0000256" key="7">
    <source>
        <dbReference type="ARBA" id="ARBA00023136"/>
    </source>
</evidence>
<reference evidence="10 11" key="1">
    <citation type="submission" date="2019-11" db="EMBL/GenBank/DDBJ databases">
        <authorList>
            <person name="Yuan L."/>
        </authorList>
    </citation>
    <scope>NUCLEOTIDE SEQUENCE [LARGE SCALE GENOMIC DNA]</scope>
    <source>
        <strain evidence="10 11">TRM43335</strain>
    </source>
</reference>
<dbReference type="Pfam" id="PF02416">
    <property type="entry name" value="TatA_B_E"/>
    <property type="match status" value="1"/>
</dbReference>
<dbReference type="Proteomes" id="UP000473014">
    <property type="component" value="Unassembled WGS sequence"/>
</dbReference>
<comment type="caution">
    <text evidence="10">The sequence shown here is derived from an EMBL/GenBank/DDBJ whole genome shotgun (WGS) entry which is preliminary data.</text>
</comment>
<dbReference type="RefSeq" id="WP_155072186.1">
    <property type="nucleotide sequence ID" value="NZ_WIXO01000001.1"/>
</dbReference>
<keyword evidence="2 8" id="KW-0813">Transport</keyword>
<gene>
    <name evidence="8" type="primary">tatA</name>
    <name evidence="10" type="ORF">F0L17_20380</name>
</gene>
<keyword evidence="6 8" id="KW-0811">Translocation</keyword>
<evidence type="ECO:0000313" key="10">
    <source>
        <dbReference type="EMBL" id="MTE21426.1"/>
    </source>
</evidence>
<evidence type="ECO:0000256" key="5">
    <source>
        <dbReference type="ARBA" id="ARBA00022989"/>
    </source>
</evidence>
<evidence type="ECO:0000256" key="1">
    <source>
        <dbReference type="ARBA" id="ARBA00004167"/>
    </source>
</evidence>
<evidence type="ECO:0000256" key="2">
    <source>
        <dbReference type="ARBA" id="ARBA00022448"/>
    </source>
</evidence>
<protein>
    <recommendedName>
        <fullName evidence="8">Sec-independent protein translocase protein TatA</fullName>
    </recommendedName>
</protein>
<proteinExistence type="inferred from homology"/>
<comment type="subcellular location">
    <subcellularLocation>
        <location evidence="8">Cell membrane</location>
        <topology evidence="8">Single-pass membrane protein</topology>
    </subcellularLocation>
    <subcellularLocation>
        <location evidence="1">Membrane</location>
        <topology evidence="1">Single-pass membrane protein</topology>
    </subcellularLocation>
</comment>
<dbReference type="Gene3D" id="1.20.5.3310">
    <property type="match status" value="1"/>
</dbReference>
<comment type="similarity">
    <text evidence="8">Belongs to the TatA/E family.</text>
</comment>
<keyword evidence="4 8" id="KW-0653">Protein transport</keyword>
<evidence type="ECO:0000256" key="9">
    <source>
        <dbReference type="SAM" id="MobiDB-lite"/>
    </source>
</evidence>
<sequence length="82" mass="8429">MLGISELAVLLVVVIVVLGAKRLPELARSAGKAARILKSEARAMRSDGTPDADGGAPRIVRAAPGDVVETRSSPGPDGDARR</sequence>
<feature type="region of interest" description="Disordered" evidence="9">
    <location>
        <begin position="40"/>
        <end position="82"/>
    </location>
</feature>
<keyword evidence="8" id="KW-1003">Cell membrane</keyword>
<evidence type="ECO:0000256" key="3">
    <source>
        <dbReference type="ARBA" id="ARBA00022692"/>
    </source>
</evidence>
<comment type="subunit">
    <text evidence="8">The Tat system comprises two distinct complexes: a TatABC complex, containing multiple copies of TatA, TatB and TatC subunits, and a separate TatA complex, containing only TatA subunits. Substrates initially bind to the TatABC complex, which probably triggers association of the separate TatA complex to form the active translocon.</text>
</comment>
<organism evidence="10 11">
    <name type="scientific">Streptomyces taklimakanensis</name>
    <dbReference type="NCBI Taxonomy" id="2569853"/>
    <lineage>
        <taxon>Bacteria</taxon>
        <taxon>Bacillati</taxon>
        <taxon>Actinomycetota</taxon>
        <taxon>Actinomycetes</taxon>
        <taxon>Kitasatosporales</taxon>
        <taxon>Streptomycetaceae</taxon>
        <taxon>Streptomyces</taxon>
    </lineage>
</organism>
<dbReference type="InterPro" id="IPR003369">
    <property type="entry name" value="TatA/B/E"/>
</dbReference>
<dbReference type="GO" id="GO:0008320">
    <property type="term" value="F:protein transmembrane transporter activity"/>
    <property type="evidence" value="ECO:0007669"/>
    <property type="project" value="UniProtKB-UniRule"/>
</dbReference>
<evidence type="ECO:0000256" key="8">
    <source>
        <dbReference type="HAMAP-Rule" id="MF_00236"/>
    </source>
</evidence>
<accession>A0A6G2BH21</accession>
<keyword evidence="3 8" id="KW-0812">Transmembrane</keyword>
<dbReference type="OrthoDB" id="5245163at2"/>
<keyword evidence="5 8" id="KW-1133">Transmembrane helix</keyword>
<dbReference type="EMBL" id="WIXO01000001">
    <property type="protein sequence ID" value="MTE21426.1"/>
    <property type="molecule type" value="Genomic_DNA"/>
</dbReference>
<evidence type="ECO:0000256" key="6">
    <source>
        <dbReference type="ARBA" id="ARBA00023010"/>
    </source>
</evidence>
<dbReference type="GO" id="GO:0043953">
    <property type="term" value="P:protein transport by the Tat complex"/>
    <property type="evidence" value="ECO:0007669"/>
    <property type="project" value="UniProtKB-UniRule"/>
</dbReference>
<name>A0A6G2BH21_9ACTN</name>
<keyword evidence="7 8" id="KW-0472">Membrane</keyword>